<dbReference type="Proteomes" id="UP000828924">
    <property type="component" value="Chromosome"/>
</dbReference>
<evidence type="ECO:0000313" key="3">
    <source>
        <dbReference type="Proteomes" id="UP000828924"/>
    </source>
</evidence>
<evidence type="ECO:0000259" key="1">
    <source>
        <dbReference type="Pfam" id="PF12972"/>
    </source>
</evidence>
<name>A0ABY3WHU6_9ACTN</name>
<accession>A0ABY3WHU6</accession>
<dbReference type="Gene3D" id="1.20.120.670">
    <property type="entry name" value="N-acetyl-b-d-glucoasminidase"/>
    <property type="match status" value="1"/>
</dbReference>
<organism evidence="2 3">
    <name type="scientific">Streptomyces formicae</name>
    <dbReference type="NCBI Taxonomy" id="1616117"/>
    <lineage>
        <taxon>Bacteria</taxon>
        <taxon>Bacillati</taxon>
        <taxon>Actinomycetota</taxon>
        <taxon>Actinomycetes</taxon>
        <taxon>Kitasatosporales</taxon>
        <taxon>Streptomycetaceae</taxon>
        <taxon>Streptomyces</taxon>
    </lineage>
</organism>
<protein>
    <submittedName>
        <fullName evidence="2">Alpha-N-acetylglucosaminidase C-terminal domain-containing protein</fullName>
    </submittedName>
</protein>
<dbReference type="RefSeq" id="WP_381595638.1">
    <property type="nucleotide sequence ID" value="NZ_CP071872.1"/>
</dbReference>
<dbReference type="InterPro" id="IPR024732">
    <property type="entry name" value="NAGLU_C"/>
</dbReference>
<reference evidence="2 3" key="1">
    <citation type="submission" date="2021-03" db="EMBL/GenBank/DDBJ databases">
        <title>Complete genome of Streptomyces formicae strain 1H-GS9 (DSM 100524).</title>
        <authorList>
            <person name="Atanasov K.E."/>
            <person name="Altabella T."/>
            <person name="Ferrer A."/>
        </authorList>
    </citation>
    <scope>NUCLEOTIDE SEQUENCE [LARGE SCALE GENOMIC DNA]</scope>
    <source>
        <strain evidence="2 3">1H-GS9</strain>
    </source>
</reference>
<keyword evidence="3" id="KW-1185">Reference proteome</keyword>
<proteinExistence type="predicted"/>
<sequence length="96" mass="10911">MSIPITPGTRQGADAGLRDYANREWAGLLSGLYQLRWKTYFTELDSALTEGREPRPIDWFAVEDGWTRNPGRLPHRPQGDLYKMALKVHRQLTGAA</sequence>
<evidence type="ECO:0000313" key="2">
    <source>
        <dbReference type="EMBL" id="UNM12166.1"/>
    </source>
</evidence>
<feature type="domain" description="Alpha-N-acetylglucosaminidase C-terminal" evidence="1">
    <location>
        <begin position="14"/>
        <end position="89"/>
    </location>
</feature>
<dbReference type="Pfam" id="PF12972">
    <property type="entry name" value="NAGLU_C"/>
    <property type="match status" value="1"/>
</dbReference>
<dbReference type="EMBL" id="CP071872">
    <property type="protein sequence ID" value="UNM12166.1"/>
    <property type="molecule type" value="Genomic_DNA"/>
</dbReference>
<gene>
    <name evidence="2" type="ORF">J4032_12010</name>
</gene>